<feature type="region of interest" description="Disordered" evidence="1">
    <location>
        <begin position="75"/>
        <end position="96"/>
    </location>
</feature>
<protein>
    <submittedName>
        <fullName evidence="2">Uncharacterized protein</fullName>
    </submittedName>
</protein>
<dbReference type="Proteomes" id="UP000035425">
    <property type="component" value="Unassembled WGS sequence"/>
</dbReference>
<proteinExistence type="predicted"/>
<evidence type="ECO:0000313" key="2">
    <source>
        <dbReference type="EMBL" id="KLL10188.1"/>
    </source>
</evidence>
<name>A0ABR5F0L9_9ACTN</name>
<accession>A0ABR5F0L9</accession>
<dbReference type="RefSeq" id="WP_047224509.1">
    <property type="nucleotide sequence ID" value="NZ_JWIO01000040.1"/>
</dbReference>
<evidence type="ECO:0000313" key="3">
    <source>
        <dbReference type="Proteomes" id="UP000035425"/>
    </source>
</evidence>
<reference evidence="2 3" key="1">
    <citation type="submission" date="2014-12" db="EMBL/GenBank/DDBJ databases">
        <title>Frankia sp. BMG5.1 draft genome.</title>
        <authorList>
            <person name="Gtari M."/>
            <person name="Ghodhbane-Gtari F."/>
            <person name="Nouioui I."/>
            <person name="Ktari A."/>
            <person name="Hezbri K."/>
            <person name="Mimouni W."/>
            <person name="Sbissi I."/>
            <person name="Ayari A."/>
            <person name="Yamanaka T."/>
            <person name="Normand P."/>
            <person name="Tisa L.S."/>
            <person name="Boudabous A."/>
        </authorList>
    </citation>
    <scope>NUCLEOTIDE SEQUENCE [LARGE SCALE GENOMIC DNA]</scope>
    <source>
        <strain evidence="2 3">BMG5.1</strain>
    </source>
</reference>
<comment type="caution">
    <text evidence="2">The sequence shown here is derived from an EMBL/GenBank/DDBJ whole genome shotgun (WGS) entry which is preliminary data.</text>
</comment>
<keyword evidence="3" id="KW-1185">Reference proteome</keyword>
<gene>
    <name evidence="2" type="ORF">FrCorBMG51_19680</name>
</gene>
<dbReference type="EMBL" id="JWIO01000040">
    <property type="protein sequence ID" value="KLL10188.1"/>
    <property type="molecule type" value="Genomic_DNA"/>
</dbReference>
<organism evidence="2 3">
    <name type="scientific">Protofrankia coriariae</name>
    <dbReference type="NCBI Taxonomy" id="1562887"/>
    <lineage>
        <taxon>Bacteria</taxon>
        <taxon>Bacillati</taxon>
        <taxon>Actinomycetota</taxon>
        <taxon>Actinomycetes</taxon>
        <taxon>Frankiales</taxon>
        <taxon>Frankiaceae</taxon>
        <taxon>Protofrankia</taxon>
    </lineage>
</organism>
<evidence type="ECO:0000256" key="1">
    <source>
        <dbReference type="SAM" id="MobiDB-lite"/>
    </source>
</evidence>
<sequence>MLRPTPGELLEGLRRELRDEVLPAVPAGSAARQLRAAIHVLGRLADTWDVQHHYLETDNVDLEVTLASLARLAGVQRTRQPRRPQPAPGVTDRGLNDLIARNDSLQRELELLQNRHRESRHHAAGREDEEFGCVLLELHQRRTNRAAAAAGVAHDR</sequence>